<evidence type="ECO:0000313" key="2">
    <source>
        <dbReference type="EMBL" id="SEJ29498.1"/>
    </source>
</evidence>
<dbReference type="STRING" id="1073996.SAMN05444271_14116"/>
<dbReference type="SUPFAM" id="SSF53474">
    <property type="entry name" value="alpha/beta-Hydrolases"/>
    <property type="match status" value="1"/>
</dbReference>
<sequence length="323" mass="36130">MTNNVEQRRPTAGSVDDWSTDPERWYAACQAQLAAYYDVEVESRTVETDSAGRVHYLVAGDPDGKPVVLLHGVTTTAATWLPMVPALTDEYRLYIPDRPGRGLSAPVSYRGRYLRSFLVAYLRELLDDLDVDRPHVVGNSLGGLQALLLAIDHDRVDRLCLVGAPAGISKEFSLAWRLLTVRGINRLLLWLDKRGDPVENAKEATRQRLVVDASAIPEAFYELMAARQQLSGREKSLRSLLTEEGSFGRMHPLFDIREEIADIDQPTGFIWGSADAFWPPEVGRSIADRMPNAEFYELANHGHMPWMEPGDETADRVRSVLDG</sequence>
<accession>A0A2H4Q4B8</accession>
<name>A0A1H6XK80_9EURY</name>
<dbReference type="PANTHER" id="PTHR46438">
    <property type="entry name" value="ALPHA/BETA-HYDROLASES SUPERFAMILY PROTEIN"/>
    <property type="match status" value="1"/>
</dbReference>
<evidence type="ECO:0000259" key="1">
    <source>
        <dbReference type="Pfam" id="PF12697"/>
    </source>
</evidence>
<dbReference type="Proteomes" id="UP000198888">
    <property type="component" value="Unassembled WGS sequence"/>
</dbReference>
<dbReference type="PRINTS" id="PR00111">
    <property type="entry name" value="ABHYDROLASE"/>
</dbReference>
<organism evidence="2 3">
    <name type="scientific">Halohasta litchfieldiae</name>
    <dbReference type="NCBI Taxonomy" id="1073996"/>
    <lineage>
        <taxon>Archaea</taxon>
        <taxon>Methanobacteriati</taxon>
        <taxon>Methanobacteriota</taxon>
        <taxon>Stenosarchaea group</taxon>
        <taxon>Halobacteria</taxon>
        <taxon>Halobacteriales</taxon>
        <taxon>Haloferacaceae</taxon>
        <taxon>Halohasta</taxon>
    </lineage>
</organism>
<proteinExistence type="predicted"/>
<dbReference type="InterPro" id="IPR029058">
    <property type="entry name" value="AB_hydrolase_fold"/>
</dbReference>
<dbReference type="AlphaFoldDB" id="A0A1H6XK80"/>
<feature type="domain" description="AB hydrolase-1" evidence="1">
    <location>
        <begin position="67"/>
        <end position="315"/>
    </location>
</feature>
<dbReference type="RefSeq" id="WP_089673724.1">
    <property type="nucleotide sequence ID" value="NZ_CP024845.1"/>
</dbReference>
<dbReference type="EMBL" id="FNYR01000041">
    <property type="protein sequence ID" value="SEJ29498.1"/>
    <property type="molecule type" value="Genomic_DNA"/>
</dbReference>
<dbReference type="KEGG" id="hae:halTADL_2419"/>
<dbReference type="InterPro" id="IPR000073">
    <property type="entry name" value="AB_hydrolase_1"/>
</dbReference>
<keyword evidence="3" id="KW-1185">Reference proteome</keyword>
<gene>
    <name evidence="2" type="ORF">SAMN05444271_14116</name>
</gene>
<evidence type="ECO:0000313" key="3">
    <source>
        <dbReference type="Proteomes" id="UP000198888"/>
    </source>
</evidence>
<dbReference type="Pfam" id="PF12697">
    <property type="entry name" value="Abhydrolase_6"/>
    <property type="match status" value="1"/>
</dbReference>
<dbReference type="OrthoDB" id="9890at2157"/>
<protein>
    <submittedName>
        <fullName evidence="2">2-succinyl-6-hydroxy-2,4-cyclohexadiene-1-carboxylate synthase</fullName>
    </submittedName>
</protein>
<reference evidence="2 3" key="1">
    <citation type="submission" date="2016-10" db="EMBL/GenBank/DDBJ databases">
        <authorList>
            <person name="de Groot N.N."/>
        </authorList>
    </citation>
    <scope>NUCLEOTIDE SEQUENCE [LARGE SCALE GENOMIC DNA]</scope>
    <source>
        <strain evidence="2 3">DSM 22187</strain>
    </source>
</reference>
<dbReference type="PANTHER" id="PTHR46438:SF11">
    <property type="entry name" value="LIPASE-RELATED"/>
    <property type="match status" value="1"/>
</dbReference>
<dbReference type="Gene3D" id="3.40.50.1820">
    <property type="entry name" value="alpha/beta hydrolase"/>
    <property type="match status" value="1"/>
</dbReference>
<accession>A0A1H6XK80</accession>
<dbReference type="GeneID" id="35003193"/>